<evidence type="ECO:0000313" key="3">
    <source>
        <dbReference type="Proteomes" id="UP000305131"/>
    </source>
</evidence>
<evidence type="ECO:0000313" key="2">
    <source>
        <dbReference type="EMBL" id="TLX42255.1"/>
    </source>
</evidence>
<organism evidence="2 3">
    <name type="scientific">Xanthobacter autotrophicus</name>
    <dbReference type="NCBI Taxonomy" id="280"/>
    <lineage>
        <taxon>Bacteria</taxon>
        <taxon>Pseudomonadati</taxon>
        <taxon>Pseudomonadota</taxon>
        <taxon>Alphaproteobacteria</taxon>
        <taxon>Hyphomicrobiales</taxon>
        <taxon>Xanthobacteraceae</taxon>
        <taxon>Xanthobacter</taxon>
    </lineage>
</organism>
<feature type="compositionally biased region" description="Low complexity" evidence="1">
    <location>
        <begin position="60"/>
        <end position="69"/>
    </location>
</feature>
<dbReference type="AlphaFoldDB" id="A0A6C1KDB9"/>
<comment type="caution">
    <text evidence="2">The sequence shown here is derived from an EMBL/GenBank/DDBJ whole genome shotgun (WGS) entry which is preliminary data.</text>
</comment>
<name>A0A6C1KDB9_XANAU</name>
<protein>
    <submittedName>
        <fullName evidence="2">DUF3300 domain-containing protein</fullName>
    </submittedName>
</protein>
<sequence length="497" mass="54035">MAAVFGWSTAVYPVLAQSPPADPQVQPVPQAQPTPPVQPAPEVQPAPAIAPQPVAPPPGTVQAPLPAAPTQPANTAPIYSISDLEYLLGPLALYPDPLLAILFPATLFPEQIVDAYNWIEANPRRVQARNFAAIDAKDWDSSVKALIRFPDVIRQLHDHMEWTESLGLAFSTQPQDVSNTIQMLRAKAQSVGNLKTTPQQVVTTREDGGQRTIYIQPANPERVYVPVYDSSDVFTTFATGALLFGTGVLVGSSWNNRWGWNNRGWNTVWVTPPGWHQPPHWGPGWGGGGRPPAWGPGPWRPGRPPGWQPGQPDRPIVDRPGGPNRPGFPDRPGGPNRPGFPDRPGAGPSRPGVPDRPGGPNRPGLPDRPGAGPNRPDRPDRPGAGSNRPDRPGAGADRPNRPGAGQSRPSQRPNAQRPSQRPNAGQKRPQQSRPQQNARPRPQQNARPPQQRARPQQNARPQQRARPQQNVRPQHNARPQQQNRARPQGGGGGDRRR</sequence>
<dbReference type="PANTHER" id="PTHR40269">
    <property type="entry name" value="OUTER MEMBRANE PROTEIN-RELATED"/>
    <property type="match status" value="1"/>
</dbReference>
<feature type="compositionally biased region" description="Gly residues" evidence="1">
    <location>
        <begin position="488"/>
        <end position="497"/>
    </location>
</feature>
<feature type="compositionally biased region" description="Low complexity" evidence="1">
    <location>
        <begin position="18"/>
        <end position="29"/>
    </location>
</feature>
<dbReference type="Proteomes" id="UP000305131">
    <property type="component" value="Unassembled WGS sequence"/>
</dbReference>
<dbReference type="Pfam" id="PF11737">
    <property type="entry name" value="DUF3300"/>
    <property type="match status" value="1"/>
</dbReference>
<feature type="compositionally biased region" description="Pro residues" evidence="1">
    <location>
        <begin position="30"/>
        <end position="59"/>
    </location>
</feature>
<accession>A0A6C1KDB9</accession>
<feature type="region of interest" description="Disordered" evidence="1">
    <location>
        <begin position="18"/>
        <end position="69"/>
    </location>
</feature>
<dbReference type="PANTHER" id="PTHR40269:SF1">
    <property type="entry name" value="OUTER MEMBRANE PROTEIN"/>
    <property type="match status" value="1"/>
</dbReference>
<feature type="compositionally biased region" description="Pro residues" evidence="1">
    <location>
        <begin position="293"/>
        <end position="307"/>
    </location>
</feature>
<feature type="compositionally biased region" description="Polar residues" evidence="1">
    <location>
        <begin position="407"/>
        <end position="423"/>
    </location>
</feature>
<dbReference type="OrthoDB" id="197257at2"/>
<dbReference type="InterPro" id="IPR021728">
    <property type="entry name" value="DUF3300"/>
</dbReference>
<gene>
    <name evidence="2" type="ORF">FBQ73_15580</name>
</gene>
<feature type="region of interest" description="Disordered" evidence="1">
    <location>
        <begin position="277"/>
        <end position="497"/>
    </location>
</feature>
<dbReference type="EMBL" id="VAUP01000031">
    <property type="protein sequence ID" value="TLX42255.1"/>
    <property type="molecule type" value="Genomic_DNA"/>
</dbReference>
<reference evidence="2 3" key="1">
    <citation type="submission" date="2019-05" db="EMBL/GenBank/DDBJ databases">
        <authorList>
            <person name="Zhou X."/>
        </authorList>
    </citation>
    <scope>NUCLEOTIDE SEQUENCE [LARGE SCALE GENOMIC DNA]</scope>
    <source>
        <strain evidence="2 3">DSM 432</strain>
    </source>
</reference>
<evidence type="ECO:0000256" key="1">
    <source>
        <dbReference type="SAM" id="MobiDB-lite"/>
    </source>
</evidence>
<proteinExistence type="predicted"/>
<feature type="compositionally biased region" description="Low complexity" evidence="1">
    <location>
        <begin position="428"/>
        <end position="487"/>
    </location>
</feature>